<dbReference type="AlphaFoldDB" id="C7IY78"/>
<dbReference type="HOGENOM" id="CLU_2376621_0_0_1"/>
<feature type="transmembrane region" description="Helical" evidence="1">
    <location>
        <begin position="125"/>
        <end position="146"/>
    </location>
</feature>
<keyword evidence="1" id="KW-0812">Transmembrane</keyword>
<reference evidence="3" key="2">
    <citation type="journal article" date="2008" name="Nucleic Acids Res.">
        <title>The rice annotation project database (RAP-DB): 2008 update.</title>
        <authorList>
            <consortium name="The rice annotation project (RAP)"/>
        </authorList>
    </citation>
    <scope>GENOME REANNOTATION</scope>
    <source>
        <strain evidence="3">cv. Nipponbare</strain>
    </source>
</reference>
<evidence type="ECO:0000256" key="1">
    <source>
        <dbReference type="SAM" id="Phobius"/>
    </source>
</evidence>
<reference evidence="2 3" key="1">
    <citation type="journal article" date="2005" name="Nature">
        <title>The map-based sequence of the rice genome.</title>
        <authorList>
            <consortium name="International rice genome sequencing project (IRGSP)"/>
            <person name="Matsumoto T."/>
            <person name="Wu J."/>
            <person name="Kanamori H."/>
            <person name="Katayose Y."/>
            <person name="Fujisawa M."/>
            <person name="Namiki N."/>
            <person name="Mizuno H."/>
            <person name="Yamamoto K."/>
            <person name="Antonio B.A."/>
            <person name="Baba T."/>
            <person name="Sakata K."/>
            <person name="Nagamura Y."/>
            <person name="Aoki H."/>
            <person name="Arikawa K."/>
            <person name="Arita K."/>
            <person name="Bito T."/>
            <person name="Chiden Y."/>
            <person name="Fujitsuka N."/>
            <person name="Fukunaka R."/>
            <person name="Hamada M."/>
            <person name="Harada C."/>
            <person name="Hayashi A."/>
            <person name="Hijishita S."/>
            <person name="Honda M."/>
            <person name="Hosokawa S."/>
            <person name="Ichikawa Y."/>
            <person name="Idonuma A."/>
            <person name="Iijima M."/>
            <person name="Ikeda M."/>
            <person name="Ikeno M."/>
            <person name="Ito K."/>
            <person name="Ito S."/>
            <person name="Ito T."/>
            <person name="Ito Y."/>
            <person name="Ito Y."/>
            <person name="Iwabuchi A."/>
            <person name="Kamiya K."/>
            <person name="Karasawa W."/>
            <person name="Kurita K."/>
            <person name="Katagiri S."/>
            <person name="Kikuta A."/>
            <person name="Kobayashi H."/>
            <person name="Kobayashi N."/>
            <person name="Machita K."/>
            <person name="Maehara T."/>
            <person name="Masukawa M."/>
            <person name="Mizubayashi T."/>
            <person name="Mukai Y."/>
            <person name="Nagasaki H."/>
            <person name="Nagata Y."/>
            <person name="Naito S."/>
            <person name="Nakashima M."/>
            <person name="Nakama Y."/>
            <person name="Nakamichi Y."/>
            <person name="Nakamura M."/>
            <person name="Meguro A."/>
            <person name="Negishi M."/>
            <person name="Ohta I."/>
            <person name="Ohta T."/>
            <person name="Okamoto M."/>
            <person name="Ono N."/>
            <person name="Saji S."/>
            <person name="Sakaguchi M."/>
            <person name="Sakai K."/>
            <person name="Shibata M."/>
            <person name="Shimokawa T."/>
            <person name="Song J."/>
            <person name="Takazaki Y."/>
            <person name="Terasawa K."/>
            <person name="Tsugane M."/>
            <person name="Tsuji K."/>
            <person name="Ueda S."/>
            <person name="Waki K."/>
            <person name="Yamagata H."/>
            <person name="Yamamoto M."/>
            <person name="Yamamoto S."/>
            <person name="Yamane H."/>
            <person name="Yoshiki S."/>
            <person name="Yoshihara R."/>
            <person name="Yukawa K."/>
            <person name="Zhong H."/>
            <person name="Yano M."/>
            <person name="Yuan Q."/>
            <person name="Ouyang S."/>
            <person name="Liu J."/>
            <person name="Jones K.M."/>
            <person name="Gansberger K."/>
            <person name="Moffat K."/>
            <person name="Hill J."/>
            <person name="Bera J."/>
            <person name="Fadrosh D."/>
            <person name="Jin S."/>
            <person name="Johri S."/>
            <person name="Kim M."/>
            <person name="Overton L."/>
            <person name="Reardon M."/>
            <person name="Tsitrin T."/>
            <person name="Vuong H."/>
            <person name="Weaver B."/>
            <person name="Ciecko A."/>
            <person name="Tallon L."/>
            <person name="Jackson J."/>
            <person name="Pai G."/>
            <person name="Aken S.V."/>
            <person name="Utterback T."/>
            <person name="Reidmuller S."/>
            <person name="Feldblyum T."/>
            <person name="Hsiao J."/>
            <person name="Zismann V."/>
            <person name="Iobst S."/>
            <person name="de Vazeille A.R."/>
            <person name="Buell C.R."/>
            <person name="Ying K."/>
            <person name="Li Y."/>
            <person name="Lu T."/>
            <person name="Huang Y."/>
            <person name="Zhao Q."/>
            <person name="Feng Q."/>
            <person name="Zhang L."/>
            <person name="Zhu J."/>
            <person name="Weng Q."/>
            <person name="Mu J."/>
            <person name="Lu Y."/>
            <person name="Fan D."/>
            <person name="Liu Y."/>
            <person name="Guan J."/>
            <person name="Zhang Y."/>
            <person name="Yu S."/>
            <person name="Liu X."/>
            <person name="Zhang Y."/>
            <person name="Hong G."/>
            <person name="Han B."/>
            <person name="Choisne N."/>
            <person name="Demange N."/>
            <person name="Orjeda G."/>
            <person name="Samain S."/>
            <person name="Cattolico L."/>
            <person name="Pelletier E."/>
            <person name="Couloux A."/>
            <person name="Segurens B."/>
            <person name="Wincker P."/>
            <person name="D'Hont A."/>
            <person name="Scarpelli C."/>
            <person name="Weissenbach J."/>
            <person name="Salanoubat M."/>
            <person name="Quetier F."/>
            <person name="Yu Y."/>
            <person name="Kim H.R."/>
            <person name="Rambo T."/>
            <person name="Currie J."/>
            <person name="Collura K."/>
            <person name="Luo M."/>
            <person name="Yang T."/>
            <person name="Ammiraju J.S.S."/>
            <person name="Engler F."/>
            <person name="Soderlund C."/>
            <person name="Wing R.A."/>
            <person name="Palmer L.E."/>
            <person name="de la Bastide M."/>
            <person name="Spiegel L."/>
            <person name="Nascimento L."/>
            <person name="Zutavern T."/>
            <person name="O'Shaughnessy A."/>
            <person name="Dike S."/>
            <person name="Dedhia N."/>
            <person name="Preston R."/>
            <person name="Balija V."/>
            <person name="McCombie W.R."/>
            <person name="Chow T."/>
            <person name="Chen H."/>
            <person name="Chung M."/>
            <person name="Chen C."/>
            <person name="Shaw J."/>
            <person name="Wu H."/>
            <person name="Hsiao K."/>
            <person name="Chao Y."/>
            <person name="Chu M."/>
            <person name="Cheng C."/>
            <person name="Hour A."/>
            <person name="Lee P."/>
            <person name="Lin S."/>
            <person name="Lin Y."/>
            <person name="Liou J."/>
            <person name="Liu S."/>
            <person name="Hsing Y."/>
            <person name="Raghuvanshi S."/>
            <person name="Mohanty A."/>
            <person name="Bharti A.K."/>
            <person name="Gaur A."/>
            <person name="Gupta V."/>
            <person name="Kumar D."/>
            <person name="Ravi V."/>
            <person name="Vij S."/>
            <person name="Kapur A."/>
            <person name="Khurana P."/>
            <person name="Khurana P."/>
            <person name="Khurana J.P."/>
            <person name="Tyagi A.K."/>
            <person name="Gaikwad K."/>
            <person name="Singh A."/>
            <person name="Dalal V."/>
            <person name="Srivastava S."/>
            <person name="Dixit A."/>
            <person name="Pal A.K."/>
            <person name="Ghazi I.A."/>
            <person name="Yadav M."/>
            <person name="Pandit A."/>
            <person name="Bhargava A."/>
            <person name="Sureshbabu K."/>
            <person name="Batra K."/>
            <person name="Sharma T.R."/>
            <person name="Mohapatra T."/>
            <person name="Singh N.K."/>
            <person name="Messing J."/>
            <person name="Nelson A.B."/>
            <person name="Fuks G."/>
            <person name="Kavchok S."/>
            <person name="Keizer G."/>
            <person name="Linton E."/>
            <person name="Llaca V."/>
            <person name="Song R."/>
            <person name="Tanyolac B."/>
            <person name="Young S."/>
            <person name="Ho-Il K."/>
            <person name="Hahn J.H."/>
            <person name="Sangsakoo G."/>
            <person name="Vanavichit A."/>
            <person name="de Mattos Luiz.A.T."/>
            <person name="Zimmer P.D."/>
            <person name="Malone G."/>
            <person name="Dellagostin O."/>
            <person name="de Oliveira A.C."/>
            <person name="Bevan M."/>
            <person name="Bancroft I."/>
            <person name="Minx P."/>
            <person name="Cordum H."/>
            <person name="Wilson R."/>
            <person name="Cheng Z."/>
            <person name="Jin W."/>
            <person name="Jiang J."/>
            <person name="Leong S.A."/>
            <person name="Iwama H."/>
            <person name="Gojobori T."/>
            <person name="Itoh T."/>
            <person name="Niimura Y."/>
            <person name="Fujii Y."/>
            <person name="Habara T."/>
            <person name="Sakai H."/>
            <person name="Sato Y."/>
            <person name="Wilson G."/>
            <person name="Kumar K."/>
            <person name="McCouch S."/>
            <person name="Juretic N."/>
            <person name="Hoen D."/>
            <person name="Wright S."/>
            <person name="Bruskiewich R."/>
            <person name="Bureau T."/>
            <person name="Miyao A."/>
            <person name="Hirochika H."/>
            <person name="Nishikawa T."/>
            <person name="Kadowaki K."/>
            <person name="Sugiura M."/>
            <person name="Burr B."/>
            <person name="Sasaki T."/>
        </authorList>
    </citation>
    <scope>NUCLEOTIDE SEQUENCE [LARGE SCALE GENOMIC DNA]</scope>
    <source>
        <strain evidence="3">cv. Nipponbare</strain>
    </source>
</reference>
<dbReference type="Proteomes" id="UP000000763">
    <property type="component" value="Chromosome 2"/>
</dbReference>
<evidence type="ECO:0000313" key="2">
    <source>
        <dbReference type="EMBL" id="BAH91768.1"/>
    </source>
</evidence>
<feature type="non-terminal residue" evidence="2">
    <location>
        <position position="1"/>
    </location>
</feature>
<accession>C7IY78</accession>
<evidence type="ECO:0000313" key="3">
    <source>
        <dbReference type="Proteomes" id="UP000000763"/>
    </source>
</evidence>
<organism evidence="2 3">
    <name type="scientific">Oryza sativa subsp. japonica</name>
    <name type="common">Rice</name>
    <dbReference type="NCBI Taxonomy" id="39947"/>
    <lineage>
        <taxon>Eukaryota</taxon>
        <taxon>Viridiplantae</taxon>
        <taxon>Streptophyta</taxon>
        <taxon>Embryophyta</taxon>
        <taxon>Tracheophyta</taxon>
        <taxon>Spermatophyta</taxon>
        <taxon>Magnoliopsida</taxon>
        <taxon>Liliopsida</taxon>
        <taxon>Poales</taxon>
        <taxon>Poaceae</taxon>
        <taxon>BOP clade</taxon>
        <taxon>Oryzoideae</taxon>
        <taxon>Oryzeae</taxon>
        <taxon>Oryzinae</taxon>
        <taxon>Oryza</taxon>
        <taxon>Oryza sativa</taxon>
    </lineage>
</organism>
<dbReference type="KEGG" id="dosa:Os02g0582100"/>
<keyword evidence="1" id="KW-0472">Membrane</keyword>
<sequence>SQAEDGAGGRRSRRAPAAAVAVVGAAAPREGEQRGGALDAIDAAIHVAAADHPDALRARRDGIAKRLYTALVMLPPLLAAAPQAVYAALSPPDAVLRLLASLPCAPNSFMLNTTLRALAFSPNPASALGFFSLSAATAATAAAAAARTPLTPSRARAYGKGEEERRS</sequence>
<dbReference type="EMBL" id="AP008208">
    <property type="protein sequence ID" value="BAH91768.1"/>
    <property type="molecule type" value="Genomic_DNA"/>
</dbReference>
<keyword evidence="1" id="KW-1133">Transmembrane helix</keyword>
<feature type="transmembrane region" description="Helical" evidence="1">
    <location>
        <begin position="67"/>
        <end position="89"/>
    </location>
</feature>
<protein>
    <submittedName>
        <fullName evidence="2">Os02g0582100 protein</fullName>
    </submittedName>
</protein>
<proteinExistence type="predicted"/>
<name>C7IY78_ORYSJ</name>
<gene>
    <name evidence="2" type="ordered locus">Os02g0582100</name>
</gene>